<evidence type="ECO:0000313" key="2">
    <source>
        <dbReference type="EMBL" id="KAE9394328.1"/>
    </source>
</evidence>
<name>A0A6A4H9N9_9AGAR</name>
<feature type="transmembrane region" description="Helical" evidence="1">
    <location>
        <begin position="402"/>
        <end position="423"/>
    </location>
</feature>
<evidence type="ECO:0000313" key="3">
    <source>
        <dbReference type="Proteomes" id="UP000799118"/>
    </source>
</evidence>
<sequence length="480" mass="52042">MNHVVFSRIDGELTGSHTSQFWISTLKNVFPSAVVLELLVVLKCCLSQVALYRIRLGSYPISLVSLMTSEPSFRGTLSMLFKSSMRASILWFVLLAAITQAVTLTSIFIPGTLTVNQSPTVTTSLYIPTIDFNTVDPTTSSLITEDIWPSGGTNTTDSLLAFPLNSTDLPLNEYFFYNSSYAFTTPDENNPNVSLSTLDVIYMEGFNTTPAEALSLFSQYPDPTQYNPLGTHCEYQNATYEATTIFSNNTQSSSTRVMQMTGSLPIGHDADGPHAGTNTTNMTLAFRSIAQAFSELLSGNAFFQANVSGLVTDSTQALNTPLFSLTSAIQNTTEPGESVTMNSVFFFGLSPSLAGNLSPGVQSLLGNVTLAFVSQQMGSTLANVTMTPNSTQYQYRARKLGLIYGIVFGVSLVLVLYGLMCLWKNGSTAVFDLEHIVEMTSASKGLHESAVHPRFGSTPVKGVMFSDRVFTSAVKLDVNR</sequence>
<dbReference type="EMBL" id="ML769552">
    <property type="protein sequence ID" value="KAE9394328.1"/>
    <property type="molecule type" value="Genomic_DNA"/>
</dbReference>
<dbReference type="Proteomes" id="UP000799118">
    <property type="component" value="Unassembled WGS sequence"/>
</dbReference>
<keyword evidence="3" id="KW-1185">Reference proteome</keyword>
<reference evidence="2" key="1">
    <citation type="journal article" date="2019" name="Environ. Microbiol.">
        <title>Fungal ecological strategies reflected in gene transcription - a case study of two litter decomposers.</title>
        <authorList>
            <person name="Barbi F."/>
            <person name="Kohler A."/>
            <person name="Barry K."/>
            <person name="Baskaran P."/>
            <person name="Daum C."/>
            <person name="Fauchery L."/>
            <person name="Ihrmark K."/>
            <person name="Kuo A."/>
            <person name="LaButti K."/>
            <person name="Lipzen A."/>
            <person name="Morin E."/>
            <person name="Grigoriev I.V."/>
            <person name="Henrissat B."/>
            <person name="Lindahl B."/>
            <person name="Martin F."/>
        </authorList>
    </citation>
    <scope>NUCLEOTIDE SEQUENCE</scope>
    <source>
        <strain evidence="2">JB14</strain>
    </source>
</reference>
<keyword evidence="1" id="KW-0812">Transmembrane</keyword>
<dbReference type="OrthoDB" id="3158487at2759"/>
<protein>
    <submittedName>
        <fullName evidence="2">Uncharacterized protein</fullName>
    </submittedName>
</protein>
<keyword evidence="1" id="KW-1133">Transmembrane helix</keyword>
<gene>
    <name evidence="2" type="ORF">BT96DRAFT_998619</name>
</gene>
<dbReference type="AlphaFoldDB" id="A0A6A4H9N9"/>
<feature type="transmembrane region" description="Helical" evidence="1">
    <location>
        <begin position="89"/>
        <end position="109"/>
    </location>
</feature>
<evidence type="ECO:0000256" key="1">
    <source>
        <dbReference type="SAM" id="Phobius"/>
    </source>
</evidence>
<proteinExistence type="predicted"/>
<organism evidence="2 3">
    <name type="scientific">Gymnopus androsaceus JB14</name>
    <dbReference type="NCBI Taxonomy" id="1447944"/>
    <lineage>
        <taxon>Eukaryota</taxon>
        <taxon>Fungi</taxon>
        <taxon>Dikarya</taxon>
        <taxon>Basidiomycota</taxon>
        <taxon>Agaricomycotina</taxon>
        <taxon>Agaricomycetes</taxon>
        <taxon>Agaricomycetidae</taxon>
        <taxon>Agaricales</taxon>
        <taxon>Marasmiineae</taxon>
        <taxon>Omphalotaceae</taxon>
        <taxon>Gymnopus</taxon>
    </lineage>
</organism>
<accession>A0A6A4H9N9</accession>
<keyword evidence="1" id="KW-0472">Membrane</keyword>